<feature type="region of interest" description="Disordered" evidence="24">
    <location>
        <begin position="509"/>
        <end position="561"/>
    </location>
</feature>
<dbReference type="VEuPathDB" id="VectorBase:ASTE001997"/>
<feature type="DNA-binding region" description="Homeobox" evidence="20">
    <location>
        <begin position="398"/>
        <end position="457"/>
    </location>
</feature>
<dbReference type="InterPro" id="IPR018114">
    <property type="entry name" value="TRYPSIN_HIS"/>
</dbReference>
<keyword evidence="8 23" id="KW-0378">Hydrolase</keyword>
<evidence type="ECO:0000313" key="27">
    <source>
        <dbReference type="Proteomes" id="UP000076408"/>
    </source>
</evidence>
<evidence type="ECO:0000256" key="9">
    <source>
        <dbReference type="ARBA" id="ARBA00022825"/>
    </source>
</evidence>
<comment type="subcellular location">
    <subcellularLocation>
        <location evidence="1 20 22">Nucleus</location>
    </subcellularLocation>
    <subcellularLocation>
        <location evidence="2">Secreted</location>
    </subcellularLocation>
</comment>
<dbReference type="PROSITE" id="PS50240">
    <property type="entry name" value="TRYPSIN_DOM"/>
    <property type="match status" value="1"/>
</dbReference>
<feature type="compositionally biased region" description="Low complexity" evidence="24">
    <location>
        <begin position="520"/>
        <end position="536"/>
    </location>
</feature>
<dbReference type="PROSITE" id="PS00478">
    <property type="entry name" value="LIM_DOMAIN_1"/>
    <property type="match status" value="1"/>
</dbReference>
<evidence type="ECO:0000256" key="11">
    <source>
        <dbReference type="ARBA" id="ARBA00023015"/>
    </source>
</evidence>
<dbReference type="CDD" id="cd00190">
    <property type="entry name" value="Tryp_SPc"/>
    <property type="match status" value="1"/>
</dbReference>
<organism evidence="26 27">
    <name type="scientific">Anopheles stephensi</name>
    <name type="common">Indo-Pakistan malaria mosquito</name>
    <dbReference type="NCBI Taxonomy" id="30069"/>
    <lineage>
        <taxon>Eukaryota</taxon>
        <taxon>Metazoa</taxon>
        <taxon>Ecdysozoa</taxon>
        <taxon>Arthropoda</taxon>
        <taxon>Hexapoda</taxon>
        <taxon>Insecta</taxon>
        <taxon>Pterygota</taxon>
        <taxon>Neoptera</taxon>
        <taxon>Endopterygota</taxon>
        <taxon>Diptera</taxon>
        <taxon>Nematocera</taxon>
        <taxon>Culicoidea</taxon>
        <taxon>Culicidae</taxon>
        <taxon>Anophelinae</taxon>
        <taxon>Anopheles</taxon>
    </lineage>
</organism>
<dbReference type="EnsemblMetazoa" id="ASTEI04567-RA">
    <property type="protein sequence ID" value="ASTEI04567-PA"/>
    <property type="gene ID" value="ASTEI04567"/>
</dbReference>
<dbReference type="GO" id="GO:0016485">
    <property type="term" value="P:protein processing"/>
    <property type="evidence" value="ECO:0007669"/>
    <property type="project" value="UniProtKB-ARBA"/>
</dbReference>
<dbReference type="PROSITE" id="PS00135">
    <property type="entry name" value="TRYPSIN_SER"/>
    <property type="match status" value="1"/>
</dbReference>
<dbReference type="SUPFAM" id="SSF57716">
    <property type="entry name" value="Glucocorticoid receptor-like (DNA-binding domain)"/>
    <property type="match status" value="2"/>
</dbReference>
<evidence type="ECO:0000256" key="3">
    <source>
        <dbReference type="ARBA" id="ARBA00022525"/>
    </source>
</evidence>
<dbReference type="InterPro" id="IPR001356">
    <property type="entry name" value="HD"/>
</dbReference>
<feature type="signal peptide" evidence="25">
    <location>
        <begin position="1"/>
        <end position="18"/>
    </location>
</feature>
<keyword evidence="14" id="KW-0865">Zymogen</keyword>
<evidence type="ECO:0000256" key="16">
    <source>
        <dbReference type="ARBA" id="ARBA00023157"/>
    </source>
</evidence>
<dbReference type="GO" id="GO:0005576">
    <property type="term" value="C:extracellular region"/>
    <property type="evidence" value="ECO:0007669"/>
    <property type="project" value="UniProtKB-SubCell"/>
</dbReference>
<dbReference type="Proteomes" id="UP000076408">
    <property type="component" value="Unassembled WGS sequence"/>
</dbReference>
<proteinExistence type="inferred from homology"/>
<dbReference type="Pfam" id="PF00046">
    <property type="entry name" value="Homeodomain"/>
    <property type="match status" value="1"/>
</dbReference>
<dbReference type="InterPro" id="IPR001254">
    <property type="entry name" value="Trypsin_dom"/>
</dbReference>
<dbReference type="InterPro" id="IPR009057">
    <property type="entry name" value="Homeodomain-like_sf"/>
</dbReference>
<reference evidence="27" key="1">
    <citation type="journal article" date="2014" name="Genome Biol.">
        <title>Genome analysis of a major urban malaria vector mosquito, Anopheles stephensi.</title>
        <authorList>
            <person name="Jiang X."/>
            <person name="Peery A."/>
            <person name="Hall A.B."/>
            <person name="Sharma A."/>
            <person name="Chen X.G."/>
            <person name="Waterhouse R.M."/>
            <person name="Komissarov A."/>
            <person name="Riehle M.M."/>
            <person name="Shouche Y."/>
            <person name="Sharakhova M.V."/>
            <person name="Lawson D."/>
            <person name="Pakpour N."/>
            <person name="Arensburger P."/>
            <person name="Davidson V.L."/>
            <person name="Eiglmeier K."/>
            <person name="Emrich S."/>
            <person name="George P."/>
            <person name="Kennedy R.C."/>
            <person name="Mane S.P."/>
            <person name="Maslen G."/>
            <person name="Oringanje C."/>
            <person name="Qi Y."/>
            <person name="Settlage R."/>
            <person name="Tojo M."/>
            <person name="Tubio J.M."/>
            <person name="Unger M.F."/>
            <person name="Wang B."/>
            <person name="Vernick K.D."/>
            <person name="Ribeiro J.M."/>
            <person name="James A.A."/>
            <person name="Michel K."/>
            <person name="Riehle M.A."/>
            <person name="Luckhart S."/>
            <person name="Sharakhov I.V."/>
            <person name="Tu Z."/>
        </authorList>
    </citation>
    <scope>NUCLEOTIDE SEQUENCE [LARGE SCALE GENOMIC DNA]</scope>
    <source>
        <strain evidence="27">Indian</strain>
    </source>
</reference>
<comment type="similarity">
    <text evidence="19">Belongs to the peptidase S1 family. CLIP subfamily.</text>
</comment>
<dbReference type="Pfam" id="PF00089">
    <property type="entry name" value="Trypsin"/>
    <property type="match status" value="1"/>
</dbReference>
<evidence type="ECO:0000256" key="17">
    <source>
        <dbReference type="ARBA" id="ARBA00023163"/>
    </source>
</evidence>
<evidence type="ECO:0000256" key="25">
    <source>
        <dbReference type="SAM" id="SignalP"/>
    </source>
</evidence>
<dbReference type="InterPro" id="IPR009003">
    <property type="entry name" value="Peptidase_S1_PA"/>
</dbReference>
<dbReference type="InterPro" id="IPR033116">
    <property type="entry name" value="TRYPSIN_SER"/>
</dbReference>
<dbReference type="SMART" id="SM00389">
    <property type="entry name" value="HOX"/>
    <property type="match status" value="1"/>
</dbReference>
<accession>A0A182Y7Y1</accession>
<keyword evidence="9 23" id="KW-0720">Serine protease</keyword>
<keyword evidence="7" id="KW-0222">Digestion</keyword>
<dbReference type="STRING" id="30069.A0A182Y7Y1"/>
<dbReference type="InterPro" id="IPR001781">
    <property type="entry name" value="Znf_LIM"/>
</dbReference>
<keyword evidence="15 20" id="KW-0371">Homeobox</keyword>
<dbReference type="CDD" id="cd09379">
    <property type="entry name" value="LIM2_AWH"/>
    <property type="match status" value="1"/>
</dbReference>
<dbReference type="SMART" id="SM00132">
    <property type="entry name" value="LIM"/>
    <property type="match status" value="2"/>
</dbReference>
<evidence type="ECO:0000256" key="12">
    <source>
        <dbReference type="ARBA" id="ARBA00023038"/>
    </source>
</evidence>
<dbReference type="AlphaFoldDB" id="A0A182Y7Y1"/>
<evidence type="ECO:0000256" key="20">
    <source>
        <dbReference type="PROSITE-ProRule" id="PRU00108"/>
    </source>
</evidence>
<evidence type="ECO:0000256" key="15">
    <source>
        <dbReference type="ARBA" id="ARBA00023155"/>
    </source>
</evidence>
<dbReference type="Pfam" id="PF00412">
    <property type="entry name" value="LIM"/>
    <property type="match status" value="2"/>
</dbReference>
<dbReference type="Gene3D" id="2.40.10.10">
    <property type="entry name" value="Trypsin-like serine proteases"/>
    <property type="match status" value="1"/>
</dbReference>
<feature type="chain" id="PRO_5043949294" description="Arrowhead" evidence="25">
    <location>
        <begin position="19"/>
        <end position="561"/>
    </location>
</feature>
<dbReference type="GO" id="GO:0000981">
    <property type="term" value="F:DNA-binding transcription factor activity, RNA polymerase II-specific"/>
    <property type="evidence" value="ECO:0007669"/>
    <property type="project" value="TreeGrafter"/>
</dbReference>
<dbReference type="OMA" id="ECDAIHT"/>
<dbReference type="GO" id="GO:0046872">
    <property type="term" value="F:metal ion binding"/>
    <property type="evidence" value="ECO:0007669"/>
    <property type="project" value="UniProtKB-KW"/>
</dbReference>
<evidence type="ECO:0000313" key="26">
    <source>
        <dbReference type="EnsemblMetazoa" id="ASTEI04567-PA"/>
    </source>
</evidence>
<dbReference type="VEuPathDB" id="VectorBase:ASTE001996"/>
<dbReference type="FunFam" id="1.10.10.60:FF:000027">
    <property type="entry name" value="LIM/homeobox protein Lhx9"/>
    <property type="match status" value="1"/>
</dbReference>
<dbReference type="CDD" id="cd09373">
    <property type="entry name" value="LIM1_AWH"/>
    <property type="match status" value="1"/>
</dbReference>
<dbReference type="Gene3D" id="2.10.110.10">
    <property type="entry name" value="Cysteine Rich Protein"/>
    <property type="match status" value="2"/>
</dbReference>
<keyword evidence="10 21" id="KW-0862">Zinc</keyword>
<evidence type="ECO:0000256" key="13">
    <source>
        <dbReference type="ARBA" id="ARBA00023125"/>
    </source>
</evidence>
<dbReference type="GO" id="GO:0000977">
    <property type="term" value="F:RNA polymerase II transcription regulatory region sequence-specific DNA binding"/>
    <property type="evidence" value="ECO:0007669"/>
    <property type="project" value="TreeGrafter"/>
</dbReference>
<evidence type="ECO:0000256" key="14">
    <source>
        <dbReference type="ARBA" id="ARBA00023145"/>
    </source>
</evidence>
<evidence type="ECO:0000256" key="1">
    <source>
        <dbReference type="ARBA" id="ARBA00004123"/>
    </source>
</evidence>
<dbReference type="GO" id="GO:0004252">
    <property type="term" value="F:serine-type endopeptidase activity"/>
    <property type="evidence" value="ECO:0007669"/>
    <property type="project" value="InterPro"/>
</dbReference>
<keyword evidence="3" id="KW-0964">Secreted</keyword>
<keyword evidence="16" id="KW-1015">Disulfide bond</keyword>
<evidence type="ECO:0000256" key="7">
    <source>
        <dbReference type="ARBA" id="ARBA00022757"/>
    </source>
</evidence>
<dbReference type="SUPFAM" id="SSF46689">
    <property type="entry name" value="Homeodomain-like"/>
    <property type="match status" value="1"/>
</dbReference>
<dbReference type="CDD" id="cd00086">
    <property type="entry name" value="homeodomain"/>
    <property type="match status" value="1"/>
</dbReference>
<evidence type="ECO:0000256" key="2">
    <source>
        <dbReference type="ARBA" id="ARBA00004613"/>
    </source>
</evidence>
<keyword evidence="11" id="KW-0805">Transcription regulation</keyword>
<keyword evidence="18 20" id="KW-0539">Nucleus</keyword>
<keyword evidence="6" id="KW-0677">Repeat</keyword>
<evidence type="ECO:0000256" key="8">
    <source>
        <dbReference type="ARBA" id="ARBA00022801"/>
    </source>
</evidence>
<evidence type="ECO:0000256" key="5">
    <source>
        <dbReference type="ARBA" id="ARBA00022723"/>
    </source>
</evidence>
<name>A0A182Y7Y1_ANOST</name>
<evidence type="ECO:0000256" key="24">
    <source>
        <dbReference type="SAM" id="MobiDB-lite"/>
    </source>
</evidence>
<dbReference type="SUPFAM" id="SSF50494">
    <property type="entry name" value="Trypsin-like serine proteases"/>
    <property type="match status" value="1"/>
</dbReference>
<dbReference type="FunFam" id="2.10.110.10:FF:000023">
    <property type="entry name" value="LIM homeobox 6"/>
    <property type="match status" value="1"/>
</dbReference>
<dbReference type="SMART" id="SM00020">
    <property type="entry name" value="Tryp_SPc"/>
    <property type="match status" value="1"/>
</dbReference>
<dbReference type="PROSITE" id="PS00134">
    <property type="entry name" value="TRYPSIN_HIS"/>
    <property type="match status" value="1"/>
</dbReference>
<dbReference type="PANTHER" id="PTHR24208">
    <property type="entry name" value="LIM/HOMEOBOX PROTEIN LHX"/>
    <property type="match status" value="1"/>
</dbReference>
<sequence>MQTKYLTIFAFLVGVALAIPAPSNVLDDVPDRRIVNGTDASIQDYPFMISLRGSTGGHSCGGSILSELWVLTAAHCVSATTPYLQTIQAGRTNISREVDDSVYGIEQVIAHPQYDSRNSHLNDIALLKLQRPLTFGDSVYPVRLPAPWSEVEDDADDLGVTLIGWGLTATGGSAPTTLQRVDYYVVPNEECDAIHTSTIYPSHICAAIPGGGKGQCSGDSGGPLLHHGVQVGIVSWSIKPCAVAPYPGVLTKKELRSCTACGEPISDKFLLDVGGCSWHSACLRCCICHTPLDHQPSCFLRERQIYCKTDYTKTFGTKCARCSRTISATDWVRRARDLIFHLACFACDSCGRQLSTGEQFALVDDKVLCKTHYSEMFDCGTSSDDGCEADGYQKNNKTKRVRTTFTEEQLQILQANFNIDSNPDGQDLERIASVTGLSKRVTQVWFQNSRARQKKHVQVPREGEMNPFARHINLQLSYTFQQAGVVHNPLHIGAGGGGGGLLNGSPFASNGHFGSHHHNNNNNSSSINNNHSSKSSAYSTHDSSLDELSEDSAIHCMQSEA</sequence>
<evidence type="ECO:0000256" key="23">
    <source>
        <dbReference type="RuleBase" id="RU363034"/>
    </source>
</evidence>
<keyword evidence="25" id="KW-0732">Signal</keyword>
<evidence type="ECO:0000256" key="10">
    <source>
        <dbReference type="ARBA" id="ARBA00022833"/>
    </source>
</evidence>
<dbReference type="InterPro" id="IPR043504">
    <property type="entry name" value="Peptidase_S1_PA_chymotrypsin"/>
</dbReference>
<dbReference type="PRINTS" id="PR00722">
    <property type="entry name" value="CHYMOTRYPSIN"/>
</dbReference>
<evidence type="ECO:0008006" key="28">
    <source>
        <dbReference type="Google" id="ProtNLM"/>
    </source>
</evidence>
<dbReference type="FunFam" id="2.10.110.10:FF:000006">
    <property type="entry name" value="LIM homeobox transcription factor 1-beta"/>
    <property type="match status" value="1"/>
</dbReference>
<evidence type="ECO:0000256" key="22">
    <source>
        <dbReference type="RuleBase" id="RU000682"/>
    </source>
</evidence>
<evidence type="ECO:0000256" key="4">
    <source>
        <dbReference type="ARBA" id="ARBA00022670"/>
    </source>
</evidence>
<protein>
    <recommendedName>
        <fullName evidence="28">Arrowhead</fullName>
    </recommendedName>
</protein>
<keyword evidence="5 21" id="KW-0479">Metal-binding</keyword>
<dbReference type="PANTHER" id="PTHR24208:SF127">
    <property type="entry name" value="LIM_HOMEOBOX PROTEIN AWH"/>
    <property type="match status" value="1"/>
</dbReference>
<evidence type="ECO:0000256" key="21">
    <source>
        <dbReference type="PROSITE-ProRule" id="PRU00125"/>
    </source>
</evidence>
<keyword evidence="27" id="KW-1185">Reference proteome</keyword>
<keyword evidence="12 21" id="KW-0440">LIM domain</keyword>
<dbReference type="VEuPathDB" id="VectorBase:ASTEI20_030881"/>
<dbReference type="GO" id="GO:0030182">
    <property type="term" value="P:neuron differentiation"/>
    <property type="evidence" value="ECO:0007669"/>
    <property type="project" value="TreeGrafter"/>
</dbReference>
<dbReference type="FunFam" id="2.40.10.10:FF:000047">
    <property type="entry name" value="Trypsin eta"/>
    <property type="match status" value="1"/>
</dbReference>
<dbReference type="GO" id="GO:0005634">
    <property type="term" value="C:nucleus"/>
    <property type="evidence" value="ECO:0007669"/>
    <property type="project" value="UniProtKB-SubCell"/>
</dbReference>
<dbReference type="InterPro" id="IPR050453">
    <property type="entry name" value="LIM_Homeobox_TF"/>
</dbReference>
<evidence type="ECO:0000256" key="19">
    <source>
        <dbReference type="ARBA" id="ARBA00024195"/>
    </source>
</evidence>
<reference evidence="26" key="2">
    <citation type="submission" date="2020-05" db="UniProtKB">
        <authorList>
            <consortium name="EnsemblMetazoa"/>
        </authorList>
    </citation>
    <scope>IDENTIFICATION</scope>
    <source>
        <strain evidence="26">Indian</strain>
    </source>
</reference>
<dbReference type="PROSITE" id="PS50071">
    <property type="entry name" value="HOMEOBOX_2"/>
    <property type="match status" value="1"/>
</dbReference>
<dbReference type="InterPro" id="IPR001314">
    <property type="entry name" value="Peptidase_S1A"/>
</dbReference>
<evidence type="ECO:0000256" key="18">
    <source>
        <dbReference type="ARBA" id="ARBA00023242"/>
    </source>
</evidence>
<keyword evidence="4 23" id="KW-0645">Protease</keyword>
<keyword evidence="13 20" id="KW-0238">DNA-binding</keyword>
<dbReference type="PROSITE" id="PS50023">
    <property type="entry name" value="LIM_DOMAIN_2"/>
    <property type="match status" value="2"/>
</dbReference>
<keyword evidence="17" id="KW-0804">Transcription</keyword>
<dbReference type="Gene3D" id="1.10.10.60">
    <property type="entry name" value="Homeodomain-like"/>
    <property type="match status" value="1"/>
</dbReference>
<dbReference type="VEuPathDB" id="VectorBase:ASTEI20_036541"/>
<dbReference type="GO" id="GO:0007586">
    <property type="term" value="P:digestion"/>
    <property type="evidence" value="ECO:0007669"/>
    <property type="project" value="UniProtKB-KW"/>
</dbReference>
<evidence type="ECO:0000256" key="6">
    <source>
        <dbReference type="ARBA" id="ARBA00022737"/>
    </source>
</evidence>
<dbReference type="VEuPathDB" id="VectorBase:ASTEI04567"/>